<feature type="region of interest" description="Disordered" evidence="1">
    <location>
        <begin position="1"/>
        <end position="47"/>
    </location>
</feature>
<name>A0A239PCP1_9ACTN</name>
<keyword evidence="2" id="KW-1133">Transmembrane helix</keyword>
<evidence type="ECO:0000256" key="1">
    <source>
        <dbReference type="SAM" id="MobiDB-lite"/>
    </source>
</evidence>
<protein>
    <recommendedName>
        <fullName evidence="5">DUF2752 domain-containing protein</fullName>
    </recommendedName>
</protein>
<evidence type="ECO:0000313" key="3">
    <source>
        <dbReference type="EMBL" id="SNT64821.1"/>
    </source>
</evidence>
<feature type="transmembrane region" description="Helical" evidence="2">
    <location>
        <begin position="210"/>
        <end position="229"/>
    </location>
</feature>
<evidence type="ECO:0008006" key="5">
    <source>
        <dbReference type="Google" id="ProtNLM"/>
    </source>
</evidence>
<keyword evidence="4" id="KW-1185">Reference proteome</keyword>
<evidence type="ECO:0000313" key="4">
    <source>
        <dbReference type="Proteomes" id="UP000198362"/>
    </source>
</evidence>
<gene>
    <name evidence="3" type="ORF">SAMN05421812_11887</name>
</gene>
<keyword evidence="2" id="KW-0812">Transmembrane</keyword>
<reference evidence="3 4" key="1">
    <citation type="submission" date="2017-06" db="EMBL/GenBank/DDBJ databases">
        <authorList>
            <person name="Kim H.J."/>
            <person name="Triplett B.A."/>
        </authorList>
    </citation>
    <scope>NUCLEOTIDE SEQUENCE [LARGE SCALE GENOMIC DNA]</scope>
    <source>
        <strain evidence="3 4">CGMCC 4.5593</strain>
    </source>
</reference>
<proteinExistence type="predicted"/>
<accession>A0A239PCP1</accession>
<organism evidence="3 4">
    <name type="scientific">Asanoa hainanensis</name>
    <dbReference type="NCBI Taxonomy" id="560556"/>
    <lineage>
        <taxon>Bacteria</taxon>
        <taxon>Bacillati</taxon>
        <taxon>Actinomycetota</taxon>
        <taxon>Actinomycetes</taxon>
        <taxon>Micromonosporales</taxon>
        <taxon>Micromonosporaceae</taxon>
        <taxon>Asanoa</taxon>
    </lineage>
</organism>
<sequence length="340" mass="32879">MTPAPGPTAPEASPGTETAPPKAADDGQTAGVSEGGHGPSAVAGSASATPVGAVGTASATPVGAVGTASAVAGGASATPVGAVGTASAVAGGVGGGEPMSALGGSGAAAAVVAGVGGGEPMSAVAASGAAATAVVTEAGGGAPSAEISGAAHGVLVAGPGGGPEYPAGYAAYGGPDGVVPPTFLPPSYAPPRRGRVGRAYLRMLERVPTWLAPLAVLGCIGGAVGYTLISNPTDSAPDAPPTCILKLTTGLDCPGCGGTRAAWYLLHGDVAAAARHHLVFVFAVPFIIYLYIAWAAQRAFGRKLPQLKIPPVAIAIFMGAWLAFSILRNLPWAPFNWFYV</sequence>
<dbReference type="InterPro" id="IPR021215">
    <property type="entry name" value="DUF2752"/>
</dbReference>
<evidence type="ECO:0000256" key="2">
    <source>
        <dbReference type="SAM" id="Phobius"/>
    </source>
</evidence>
<feature type="transmembrane region" description="Helical" evidence="2">
    <location>
        <begin position="278"/>
        <end position="297"/>
    </location>
</feature>
<dbReference type="EMBL" id="FZPH01000018">
    <property type="protein sequence ID" value="SNT64821.1"/>
    <property type="molecule type" value="Genomic_DNA"/>
</dbReference>
<keyword evidence="2" id="KW-0472">Membrane</keyword>
<dbReference type="Proteomes" id="UP000198362">
    <property type="component" value="Unassembled WGS sequence"/>
</dbReference>
<dbReference type="Pfam" id="PF10825">
    <property type="entry name" value="DUF2752"/>
    <property type="match status" value="1"/>
</dbReference>
<feature type="transmembrane region" description="Helical" evidence="2">
    <location>
        <begin position="309"/>
        <end position="327"/>
    </location>
</feature>
<dbReference type="AlphaFoldDB" id="A0A239PCP1"/>